<dbReference type="InterPro" id="IPR015917">
    <property type="entry name" value="Pept_C14A"/>
</dbReference>
<dbReference type="PROSITE" id="PS50207">
    <property type="entry name" value="CASPASE_P10"/>
    <property type="match status" value="1"/>
</dbReference>
<evidence type="ECO:0000259" key="8">
    <source>
        <dbReference type="PROSITE" id="PS50208"/>
    </source>
</evidence>
<comment type="similarity">
    <text evidence="1 6">Belongs to the peptidase C14A family.</text>
</comment>
<evidence type="ECO:0000313" key="9">
    <source>
        <dbReference type="EMBL" id="NOV49111.1"/>
    </source>
</evidence>
<dbReference type="InterPro" id="IPR033139">
    <property type="entry name" value="Caspase_cys_AS"/>
</dbReference>
<evidence type="ECO:0000256" key="4">
    <source>
        <dbReference type="ARBA" id="ARBA00022807"/>
    </source>
</evidence>
<dbReference type="Pfam" id="PF00656">
    <property type="entry name" value="Peptidase_C14"/>
    <property type="match status" value="1"/>
</dbReference>
<dbReference type="GO" id="GO:0006915">
    <property type="term" value="P:apoptotic process"/>
    <property type="evidence" value="ECO:0007669"/>
    <property type="project" value="TreeGrafter"/>
</dbReference>
<keyword evidence="2" id="KW-0645">Protease</keyword>
<evidence type="ECO:0000256" key="3">
    <source>
        <dbReference type="ARBA" id="ARBA00022801"/>
    </source>
</evidence>
<dbReference type="PANTHER" id="PTHR10454">
    <property type="entry name" value="CASPASE"/>
    <property type="match status" value="1"/>
</dbReference>
<dbReference type="EMBL" id="GIIL01005385">
    <property type="protein sequence ID" value="NOV49111.1"/>
    <property type="molecule type" value="Transcribed_RNA"/>
</dbReference>
<dbReference type="Gene3D" id="3.40.50.1460">
    <property type="match status" value="1"/>
</dbReference>
<dbReference type="InterPro" id="IPR016129">
    <property type="entry name" value="Caspase_his_AS"/>
</dbReference>
<dbReference type="InterPro" id="IPR029030">
    <property type="entry name" value="Caspase-like_dom_sf"/>
</dbReference>
<accession>A0A6M2DVN3</accession>
<evidence type="ECO:0000256" key="1">
    <source>
        <dbReference type="ARBA" id="ARBA00010134"/>
    </source>
</evidence>
<dbReference type="InterPro" id="IPR001309">
    <property type="entry name" value="Pept_C14_p20"/>
</dbReference>
<dbReference type="GO" id="GO:0043525">
    <property type="term" value="P:positive regulation of neuron apoptotic process"/>
    <property type="evidence" value="ECO:0007669"/>
    <property type="project" value="TreeGrafter"/>
</dbReference>
<evidence type="ECO:0000256" key="6">
    <source>
        <dbReference type="RuleBase" id="RU003971"/>
    </source>
</evidence>
<evidence type="ECO:0000259" key="7">
    <source>
        <dbReference type="PROSITE" id="PS50207"/>
    </source>
</evidence>
<dbReference type="PROSITE" id="PS50208">
    <property type="entry name" value="CASPASE_P20"/>
    <property type="match status" value="1"/>
</dbReference>
<dbReference type="CDD" id="cd00032">
    <property type="entry name" value="CASc"/>
    <property type="match status" value="1"/>
</dbReference>
<keyword evidence="3" id="KW-0378">Hydrolase</keyword>
<name>A0A6M2DVN3_XENCH</name>
<dbReference type="PROSITE" id="PS01121">
    <property type="entry name" value="CASPASE_HIS"/>
    <property type="match status" value="1"/>
</dbReference>
<dbReference type="GO" id="GO:0006508">
    <property type="term" value="P:proteolysis"/>
    <property type="evidence" value="ECO:0007669"/>
    <property type="project" value="UniProtKB-KW"/>
</dbReference>
<protein>
    <submittedName>
        <fullName evidence="9">Putative caspase</fullName>
    </submittedName>
</protein>
<feature type="domain" description="Caspase family p20" evidence="8">
    <location>
        <begin position="60"/>
        <end position="181"/>
    </location>
</feature>
<dbReference type="InterPro" id="IPR011600">
    <property type="entry name" value="Pept_C14_caspase"/>
</dbReference>
<evidence type="ECO:0000256" key="5">
    <source>
        <dbReference type="ARBA" id="ARBA00023145"/>
    </source>
</evidence>
<evidence type="ECO:0000256" key="2">
    <source>
        <dbReference type="ARBA" id="ARBA00022670"/>
    </source>
</evidence>
<dbReference type="AlphaFoldDB" id="A0A6M2DVN3"/>
<dbReference type="SUPFAM" id="SSF52129">
    <property type="entry name" value="Caspase-like"/>
    <property type="match status" value="1"/>
</dbReference>
<dbReference type="PANTHER" id="PTHR10454:SF232">
    <property type="entry name" value="AT03047P-RELATED"/>
    <property type="match status" value="1"/>
</dbReference>
<dbReference type="GO" id="GO:0005737">
    <property type="term" value="C:cytoplasm"/>
    <property type="evidence" value="ECO:0007669"/>
    <property type="project" value="TreeGrafter"/>
</dbReference>
<keyword evidence="5" id="KW-0865">Zymogen</keyword>
<reference evidence="9" key="1">
    <citation type="submission" date="2020-03" db="EMBL/GenBank/DDBJ databases">
        <title>Transcriptomic Profiling of the Digestive Tract of the Rat Flea, Xenopsylla cheopis, Following Blood Feeding and Infection with Yersinia pestis.</title>
        <authorList>
            <person name="Bland D.M."/>
            <person name="Martens C.A."/>
            <person name="Virtaneva K."/>
            <person name="Kanakabandi K."/>
            <person name="Long D."/>
            <person name="Rosenke R."/>
            <person name="Saturday G.A."/>
            <person name="Hoyt F.H."/>
            <person name="Bruno D.P."/>
            <person name="Ribeiro J.M.C."/>
            <person name="Hinnebusch J."/>
        </authorList>
    </citation>
    <scope>NUCLEOTIDE SEQUENCE</scope>
</reference>
<organism evidence="9">
    <name type="scientific">Xenopsylla cheopis</name>
    <name type="common">Oriental rat flea</name>
    <name type="synonym">Pulex cheopis</name>
    <dbReference type="NCBI Taxonomy" id="163159"/>
    <lineage>
        <taxon>Eukaryota</taxon>
        <taxon>Metazoa</taxon>
        <taxon>Ecdysozoa</taxon>
        <taxon>Arthropoda</taxon>
        <taxon>Hexapoda</taxon>
        <taxon>Insecta</taxon>
        <taxon>Pterygota</taxon>
        <taxon>Neoptera</taxon>
        <taxon>Endopterygota</taxon>
        <taxon>Siphonaptera</taxon>
        <taxon>Pulicidae</taxon>
        <taxon>Xenopsyllinae</taxon>
        <taxon>Xenopsylla</taxon>
    </lineage>
</organism>
<proteinExistence type="inferred from homology"/>
<dbReference type="SMART" id="SM00115">
    <property type="entry name" value="CASc"/>
    <property type="match status" value="1"/>
</dbReference>
<feature type="domain" description="Caspase family p10" evidence="7">
    <location>
        <begin position="193"/>
        <end position="286"/>
    </location>
</feature>
<dbReference type="InterPro" id="IPR002138">
    <property type="entry name" value="Pept_C14_p10"/>
</dbReference>
<dbReference type="InterPro" id="IPR002398">
    <property type="entry name" value="Pept_C14"/>
</dbReference>
<dbReference type="PRINTS" id="PR00376">
    <property type="entry name" value="IL1BCENZYME"/>
</dbReference>
<dbReference type="PROSITE" id="PS01122">
    <property type="entry name" value="CASPASE_CYS"/>
    <property type="match status" value="1"/>
</dbReference>
<sequence length="292" mass="34217">MKIPETETYFETKHESFYKKCVEMLQRRWTDCITLEGMEVFQPAVFSGQHDLYYNMDNPRRGVALIFNHTEIDEQPRRYGTKYDRDRIVKVFKYLHFEPRVYEDYSRFHIMNVLDYFVEENHTDEDCLVIVVMTHGARDKLYAKDRAYLVDYLLGKFTDHNCPTLAGKPKLIFIQACGGDKVDSDLNNIMNTANYRNPVTPDILVMYSTIPGYLSYRYRSSVRGSWFIQSLCTELEEKAKSHDILEILQFTANRVAVDYEAIKCNVSVQKMPSVISSLTRTLHFGKSNKLLK</sequence>
<dbReference type="GO" id="GO:0004197">
    <property type="term" value="F:cysteine-type endopeptidase activity"/>
    <property type="evidence" value="ECO:0007669"/>
    <property type="project" value="InterPro"/>
</dbReference>
<keyword evidence="4" id="KW-0788">Thiol protease</keyword>